<dbReference type="EMBL" id="LODT01000013">
    <property type="protein sequence ID" value="KYR00771.1"/>
    <property type="molecule type" value="Genomic_DNA"/>
</dbReference>
<dbReference type="Pfam" id="PF13516">
    <property type="entry name" value="LRR_6"/>
    <property type="match status" value="5"/>
</dbReference>
<dbReference type="FunCoup" id="A0A152A3Y4">
    <property type="interactions" value="425"/>
</dbReference>
<reference evidence="2 3" key="1">
    <citation type="submission" date="2015-12" db="EMBL/GenBank/DDBJ databases">
        <title>Dictyostelia acquired genes for synthesis and detection of signals that induce cell-type specialization by lateral gene transfer from prokaryotes.</title>
        <authorList>
            <person name="Gloeckner G."/>
            <person name="Schaap P."/>
        </authorList>
    </citation>
    <scope>NUCLEOTIDE SEQUENCE [LARGE SCALE GENOMIC DNA]</scope>
    <source>
        <strain evidence="2 3">TK</strain>
    </source>
</reference>
<dbReference type="InParanoid" id="A0A152A3Y4"/>
<evidence type="ECO:0000256" key="1">
    <source>
        <dbReference type="SAM" id="MobiDB-lite"/>
    </source>
</evidence>
<evidence type="ECO:0000313" key="2">
    <source>
        <dbReference type="EMBL" id="KYR00771.1"/>
    </source>
</evidence>
<evidence type="ECO:0008006" key="4">
    <source>
        <dbReference type="Google" id="ProtNLM"/>
    </source>
</evidence>
<dbReference type="InterPro" id="IPR001611">
    <property type="entry name" value="Leu-rich_rpt"/>
</dbReference>
<dbReference type="Gene3D" id="3.80.10.10">
    <property type="entry name" value="Ribonuclease Inhibitor"/>
    <property type="match status" value="4"/>
</dbReference>
<name>A0A152A3Y4_TIELA</name>
<dbReference type="InterPro" id="IPR052394">
    <property type="entry name" value="LRR-containing"/>
</dbReference>
<feature type="region of interest" description="Disordered" evidence="1">
    <location>
        <begin position="1"/>
        <end position="23"/>
    </location>
</feature>
<protein>
    <recommendedName>
        <fullName evidence="4">Leucine-rich repeat-containing protein (LRR)</fullName>
    </recommendedName>
</protein>
<dbReference type="SUPFAM" id="SSF52047">
    <property type="entry name" value="RNI-like"/>
    <property type="match status" value="2"/>
</dbReference>
<dbReference type="Proteomes" id="UP000076078">
    <property type="component" value="Unassembled WGS sequence"/>
</dbReference>
<dbReference type="PANTHER" id="PTHR24114">
    <property type="entry name" value="LEUCINE RICH REPEAT FAMILY PROTEIN"/>
    <property type="match status" value="1"/>
</dbReference>
<evidence type="ECO:0000313" key="3">
    <source>
        <dbReference type="Proteomes" id="UP000076078"/>
    </source>
</evidence>
<gene>
    <name evidence="2" type="ORF">DLAC_02814</name>
</gene>
<proteinExistence type="predicted"/>
<dbReference type="SMART" id="SM00368">
    <property type="entry name" value="LRR_RI"/>
    <property type="match status" value="9"/>
</dbReference>
<keyword evidence="3" id="KW-1185">Reference proteome</keyword>
<dbReference type="AlphaFoldDB" id="A0A152A3Y4"/>
<dbReference type="PANTHER" id="PTHR24114:SF2">
    <property type="entry name" value="F-BOX DOMAIN-CONTAINING PROTEIN-RELATED"/>
    <property type="match status" value="1"/>
</dbReference>
<comment type="caution">
    <text evidence="2">The sequence shown here is derived from an EMBL/GenBank/DDBJ whole genome shotgun (WGS) entry which is preliminary data.</text>
</comment>
<dbReference type="OrthoDB" id="120976at2759"/>
<dbReference type="InterPro" id="IPR032675">
    <property type="entry name" value="LRR_dom_sf"/>
</dbReference>
<dbReference type="STRING" id="361077.A0A152A3Y4"/>
<dbReference type="OMA" id="ECKFTDI"/>
<accession>A0A152A3Y4</accession>
<sequence length="699" mass="78417">MNNKLTNSNNSSGGGSGTILNKEKDPPQIFPNTIFSNIIQKISEEDPRLSVLIKLALVCRRWALQIVPYHFRVLKHSNFDEILKLTTQPLTPLGRECKFTDILLTRPSKPTSISLSSLQISHMKSQSSNQMNAIQLVNGKLLRLLTTCTTLRSLSISSISLDYEVNFGQVLGDILKNPSIQLQKLELMNLDLVSNGAAQIIQSLKSNSNLLELNLSRNFLKEKEGILLGDVIKDNKSLQKLDLSFNDFRVSGLRSIIESFQYNNTITSVNLEAVCRLDCMITGINLSSPPLTPSSSSLLNNNSPGVGILINNTPLQTGNFTLQNSTSFNNHNINTSTLGQGMFGIPSPHNNYSSTPPPFFQLSGNDNVYFNNGYVPSSPSSLSMNSRLIESMKGLYKNHSIKYLNLTHNTFGKFFNQCITDLIQENHSIQTLQLNYLKLDDESGAKLSSSLRSNRSLLSLSLIYNQLGRESGRELANSLSFNRYLTHVYLSNNSLTEDAGNEFAGMLKVNSTLLHLDLSDNTLGSNGVSKIFESLRSSNNTLRKLYLKNNKINDNAGQSLSIMIKENKYLNVLDISNNQLQVNSGMMIANSLESNKSLETLWISNNQMMELTNNTDQNNVKRCVQSFQNLFQKNFTLQTFDLDQGNHYPDQSIAQLKSNLSRNQLHSSIFHSLVDKKKKKKKCFIKFYIKINKFINFHF</sequence>
<organism evidence="2 3">
    <name type="scientific">Tieghemostelium lacteum</name>
    <name type="common">Slime mold</name>
    <name type="synonym">Dictyostelium lacteum</name>
    <dbReference type="NCBI Taxonomy" id="361077"/>
    <lineage>
        <taxon>Eukaryota</taxon>
        <taxon>Amoebozoa</taxon>
        <taxon>Evosea</taxon>
        <taxon>Eumycetozoa</taxon>
        <taxon>Dictyostelia</taxon>
        <taxon>Dictyosteliales</taxon>
        <taxon>Raperosteliaceae</taxon>
        <taxon>Tieghemostelium</taxon>
    </lineage>
</organism>